<proteinExistence type="predicted"/>
<evidence type="ECO:0000313" key="2">
    <source>
        <dbReference type="Proteomes" id="UP001634394"/>
    </source>
</evidence>
<accession>A0ABD3W2Q1</accession>
<protein>
    <submittedName>
        <fullName evidence="1">Uncharacterized protein</fullName>
    </submittedName>
</protein>
<gene>
    <name evidence="1" type="ORF">ACJMK2_044355</name>
</gene>
<organism evidence="1 2">
    <name type="scientific">Sinanodonta woodiana</name>
    <name type="common">Chinese pond mussel</name>
    <name type="synonym">Anodonta woodiana</name>
    <dbReference type="NCBI Taxonomy" id="1069815"/>
    <lineage>
        <taxon>Eukaryota</taxon>
        <taxon>Metazoa</taxon>
        <taxon>Spiralia</taxon>
        <taxon>Lophotrochozoa</taxon>
        <taxon>Mollusca</taxon>
        <taxon>Bivalvia</taxon>
        <taxon>Autobranchia</taxon>
        <taxon>Heteroconchia</taxon>
        <taxon>Palaeoheterodonta</taxon>
        <taxon>Unionida</taxon>
        <taxon>Unionoidea</taxon>
        <taxon>Unionidae</taxon>
        <taxon>Unioninae</taxon>
        <taxon>Sinanodonta</taxon>
    </lineage>
</organism>
<name>A0ABD3W2Q1_SINWO</name>
<dbReference type="Proteomes" id="UP001634394">
    <property type="component" value="Unassembled WGS sequence"/>
</dbReference>
<keyword evidence="2" id="KW-1185">Reference proteome</keyword>
<dbReference type="AlphaFoldDB" id="A0ABD3W2Q1"/>
<dbReference type="EMBL" id="JBJQND010000009">
    <property type="protein sequence ID" value="KAL3867128.1"/>
    <property type="molecule type" value="Genomic_DNA"/>
</dbReference>
<reference evidence="1 2" key="1">
    <citation type="submission" date="2024-11" db="EMBL/GenBank/DDBJ databases">
        <title>Chromosome-level genome assembly of the freshwater bivalve Anodonta woodiana.</title>
        <authorList>
            <person name="Chen X."/>
        </authorList>
    </citation>
    <scope>NUCLEOTIDE SEQUENCE [LARGE SCALE GENOMIC DNA]</scope>
    <source>
        <strain evidence="1">MN2024</strain>
        <tissue evidence="1">Gills</tissue>
    </source>
</reference>
<sequence length="101" mass="11638">MTKAIQEKVRRCDDVSMQEAIKFYTTEMAKGSHISIWKGTAQIGFGRSKQQILNLVSDDTVMKGSIIPKFKNSRFSNDWRRGFTKRWPHVQLYSSPIITQG</sequence>
<evidence type="ECO:0000313" key="1">
    <source>
        <dbReference type="EMBL" id="KAL3867128.1"/>
    </source>
</evidence>
<comment type="caution">
    <text evidence="1">The sequence shown here is derived from an EMBL/GenBank/DDBJ whole genome shotgun (WGS) entry which is preliminary data.</text>
</comment>